<dbReference type="GO" id="GO:0030428">
    <property type="term" value="C:cell septum"/>
    <property type="evidence" value="ECO:0007669"/>
    <property type="project" value="TreeGrafter"/>
</dbReference>
<dbReference type="RefSeq" id="WP_245624634.1">
    <property type="nucleotide sequence ID" value="NZ_CYHG01000002.1"/>
</dbReference>
<feature type="topological domain" description="Periplasmic" evidence="7">
    <location>
        <begin position="24"/>
        <end position="92"/>
    </location>
</feature>
<protein>
    <recommendedName>
        <fullName evidence="7">Cell division protein FtsB</fullName>
    </recommendedName>
</protein>
<comment type="subcellular location">
    <subcellularLocation>
        <location evidence="7">Cell inner membrane</location>
        <topology evidence="7">Single-pass type II membrane protein</topology>
    </subcellularLocation>
    <text evidence="7">Localizes to the division septum.</text>
</comment>
<keyword evidence="3 7" id="KW-0812">Transmembrane</keyword>
<proteinExistence type="inferred from homology"/>
<reference evidence="9" key="1">
    <citation type="submission" date="2015-08" db="EMBL/GenBank/DDBJ databases">
        <authorList>
            <person name="Varghese N."/>
        </authorList>
    </citation>
    <scope>NUCLEOTIDE SEQUENCE [LARGE SCALE GENOMIC DNA]</scope>
    <source>
        <strain evidence="9">JCM 18476</strain>
    </source>
</reference>
<keyword evidence="6 7" id="KW-0131">Cell cycle</keyword>
<comment type="subunit">
    <text evidence="7">Part of a complex composed of FtsB, FtsL and FtsQ.</text>
</comment>
<evidence type="ECO:0000256" key="6">
    <source>
        <dbReference type="ARBA" id="ARBA00023306"/>
    </source>
</evidence>
<comment type="function">
    <text evidence="7">Essential cell division protein. May link together the upstream cell division proteins, which are predominantly cytoplasmic, with the downstream cell division proteins, which are predominantly periplasmic.</text>
</comment>
<accession>A0A0K6IJ47</accession>
<keyword evidence="5 7" id="KW-0472">Membrane</keyword>
<dbReference type="STRING" id="1137284.GCA_001418205_00965"/>
<keyword evidence="4 7" id="KW-1133">Transmembrane helix</keyword>
<dbReference type="PANTHER" id="PTHR37485:SF1">
    <property type="entry name" value="CELL DIVISION PROTEIN FTSB"/>
    <property type="match status" value="1"/>
</dbReference>
<evidence type="ECO:0000256" key="7">
    <source>
        <dbReference type="HAMAP-Rule" id="MF_00599"/>
    </source>
</evidence>
<dbReference type="Pfam" id="PF04977">
    <property type="entry name" value="DivIC"/>
    <property type="match status" value="1"/>
</dbReference>
<dbReference type="InterPro" id="IPR007060">
    <property type="entry name" value="FtsL/DivIC"/>
</dbReference>
<dbReference type="GO" id="GO:0032153">
    <property type="term" value="C:cell division site"/>
    <property type="evidence" value="ECO:0007669"/>
    <property type="project" value="UniProtKB-UniRule"/>
</dbReference>
<dbReference type="InterPro" id="IPR023081">
    <property type="entry name" value="Cell_div_FtsB"/>
</dbReference>
<organism evidence="8 9">
    <name type="scientific">Marinomonas fungiae</name>
    <dbReference type="NCBI Taxonomy" id="1137284"/>
    <lineage>
        <taxon>Bacteria</taxon>
        <taxon>Pseudomonadati</taxon>
        <taxon>Pseudomonadota</taxon>
        <taxon>Gammaproteobacteria</taxon>
        <taxon>Oceanospirillales</taxon>
        <taxon>Oceanospirillaceae</taxon>
        <taxon>Marinomonas</taxon>
    </lineage>
</organism>
<dbReference type="GO" id="GO:0043093">
    <property type="term" value="P:FtsZ-dependent cytokinesis"/>
    <property type="evidence" value="ECO:0007669"/>
    <property type="project" value="UniProtKB-UniRule"/>
</dbReference>
<evidence type="ECO:0000313" key="9">
    <source>
        <dbReference type="Proteomes" id="UP000182769"/>
    </source>
</evidence>
<evidence type="ECO:0000256" key="2">
    <source>
        <dbReference type="ARBA" id="ARBA00022618"/>
    </source>
</evidence>
<name>A0A0K6IJ47_9GAMM</name>
<evidence type="ECO:0000256" key="5">
    <source>
        <dbReference type="ARBA" id="ARBA00023136"/>
    </source>
</evidence>
<dbReference type="Proteomes" id="UP000182769">
    <property type="component" value="Unassembled WGS sequence"/>
</dbReference>
<evidence type="ECO:0000256" key="3">
    <source>
        <dbReference type="ARBA" id="ARBA00022692"/>
    </source>
</evidence>
<gene>
    <name evidence="7" type="primary">ftsB</name>
    <name evidence="8" type="ORF">Ga0061065_102460</name>
</gene>
<evidence type="ECO:0000256" key="1">
    <source>
        <dbReference type="ARBA" id="ARBA00022475"/>
    </source>
</evidence>
<keyword evidence="7" id="KW-0997">Cell inner membrane</keyword>
<dbReference type="HAMAP" id="MF_00599">
    <property type="entry name" value="FtsB"/>
    <property type="match status" value="1"/>
</dbReference>
<keyword evidence="2 7" id="KW-0132">Cell division</keyword>
<feature type="topological domain" description="Cytoplasmic" evidence="7">
    <location>
        <begin position="1"/>
        <end position="5"/>
    </location>
</feature>
<sequence length="92" mass="11077">MMLRIFLAVFVSASAYFFFQAYWGEQGVKREEELAKQIEYQEQINKRLKVRNDALRAQINDLRRGEDAIEEHVRTELQYIKDGEVFYRIVEK</sequence>
<keyword evidence="9" id="KW-1185">Reference proteome</keyword>
<evidence type="ECO:0000256" key="4">
    <source>
        <dbReference type="ARBA" id="ARBA00022989"/>
    </source>
</evidence>
<dbReference type="GO" id="GO:0005886">
    <property type="term" value="C:plasma membrane"/>
    <property type="evidence" value="ECO:0007669"/>
    <property type="project" value="UniProtKB-SubCell"/>
</dbReference>
<evidence type="ECO:0000313" key="8">
    <source>
        <dbReference type="EMBL" id="CUB03118.1"/>
    </source>
</evidence>
<dbReference type="EMBL" id="CYHG01000002">
    <property type="protein sequence ID" value="CUB03118.1"/>
    <property type="molecule type" value="Genomic_DNA"/>
</dbReference>
<keyword evidence="1 7" id="KW-1003">Cell membrane</keyword>
<comment type="similarity">
    <text evidence="7">Belongs to the FtsB family.</text>
</comment>
<dbReference type="AlphaFoldDB" id="A0A0K6IJ47"/>
<dbReference type="PANTHER" id="PTHR37485">
    <property type="entry name" value="CELL DIVISION PROTEIN FTSB"/>
    <property type="match status" value="1"/>
</dbReference>